<reference evidence="1 2" key="1">
    <citation type="journal article" name="Sci. Rep.">
        <title>Genome-scale phylogenetic analyses confirm Olpidium as the closest living zoosporic fungus to the non-flagellated, terrestrial fungi.</title>
        <authorList>
            <person name="Chang Y."/>
            <person name="Rochon D."/>
            <person name="Sekimoto S."/>
            <person name="Wang Y."/>
            <person name="Chovatia M."/>
            <person name="Sandor L."/>
            <person name="Salamov A."/>
            <person name="Grigoriev I.V."/>
            <person name="Stajich J.E."/>
            <person name="Spatafora J.W."/>
        </authorList>
    </citation>
    <scope>NUCLEOTIDE SEQUENCE [LARGE SCALE GENOMIC DNA]</scope>
    <source>
        <strain evidence="1">S191</strain>
    </source>
</reference>
<sequence length="61" mass="6871">MTISAASITPPRMANLTDLTLARSPAQPNQQDGRQWRVLFQLCDWRVDVGPPVRRALQVAR</sequence>
<gene>
    <name evidence="1" type="ORF">BJ554DRAFT_1605</name>
</gene>
<dbReference type="AlphaFoldDB" id="A0A8H8DGY5"/>
<evidence type="ECO:0000313" key="2">
    <source>
        <dbReference type="Proteomes" id="UP000673691"/>
    </source>
</evidence>
<name>A0A8H8DGY5_9FUNG</name>
<keyword evidence="2" id="KW-1185">Reference proteome</keyword>
<dbReference type="EMBL" id="JAEFCI010008820">
    <property type="protein sequence ID" value="KAG5458214.1"/>
    <property type="molecule type" value="Genomic_DNA"/>
</dbReference>
<dbReference type="Proteomes" id="UP000673691">
    <property type="component" value="Unassembled WGS sequence"/>
</dbReference>
<organism evidence="1 2">
    <name type="scientific">Olpidium bornovanus</name>
    <dbReference type="NCBI Taxonomy" id="278681"/>
    <lineage>
        <taxon>Eukaryota</taxon>
        <taxon>Fungi</taxon>
        <taxon>Fungi incertae sedis</taxon>
        <taxon>Olpidiomycota</taxon>
        <taxon>Olpidiomycotina</taxon>
        <taxon>Olpidiomycetes</taxon>
        <taxon>Olpidiales</taxon>
        <taxon>Olpidiaceae</taxon>
        <taxon>Olpidium</taxon>
    </lineage>
</organism>
<proteinExistence type="predicted"/>
<protein>
    <submittedName>
        <fullName evidence="1">Uncharacterized protein</fullName>
    </submittedName>
</protein>
<evidence type="ECO:0000313" key="1">
    <source>
        <dbReference type="EMBL" id="KAG5458214.1"/>
    </source>
</evidence>
<accession>A0A8H8DGY5</accession>
<comment type="caution">
    <text evidence="1">The sequence shown here is derived from an EMBL/GenBank/DDBJ whole genome shotgun (WGS) entry which is preliminary data.</text>
</comment>